<dbReference type="OrthoDB" id="266913at2"/>
<keyword evidence="3" id="KW-0813">Transport</keyword>
<dbReference type="Gene3D" id="3.40.1710.10">
    <property type="entry name" value="abc type-2 transporter like domain"/>
    <property type="match status" value="1"/>
</dbReference>
<evidence type="ECO:0000256" key="3">
    <source>
        <dbReference type="ARBA" id="ARBA00022448"/>
    </source>
</evidence>
<name>A0A3D9B3W4_9FLAO</name>
<evidence type="ECO:0000256" key="4">
    <source>
        <dbReference type="ARBA" id="ARBA00022475"/>
    </source>
</evidence>
<sequence length="422" mass="47073">MLLYKLWRSFIKEILLLKRDIGGIVIIFVMPLLLIITITLIQDSTFKNLEGSKIPIIFIDQDQSEVSKNIKAELENSKTFQLLTNFSEKSAQEAVFAGDYQMAIVIPENLTKDLNSNIDAKVQTIVSSFGLEGDSAKAKTAAPKAKEIHLYFDPATNIGFKNSVMNSVNKMVFEIENKKIYKAFQDQLGTEENLEENKNLISFKEITPKKGEMDVMPNSVQHNVPAWTLFAIFFIVVPLSINLVKEKSQGTSVRARISPTPYFVHILGKTFTYLIICVIQFLLMVAVGIYLFPYMDLPAFDVSGKMFQLIIVTLFAGLAAIGFGVLLGTIADTQEQSAPFGATSVVVLAAIGGIWVPVFLMPEFMQTIAKFSPMNWGLNAYYDIILRNSGIGGIAKELVFLFLFYLATVSISIFYEKKQNAV</sequence>
<dbReference type="InterPro" id="IPR013525">
    <property type="entry name" value="ABC2_TM"/>
</dbReference>
<evidence type="ECO:0000256" key="5">
    <source>
        <dbReference type="ARBA" id="ARBA00022692"/>
    </source>
</evidence>
<feature type="transmembrane region" description="Helical" evidence="8">
    <location>
        <begin position="271"/>
        <end position="294"/>
    </location>
</feature>
<protein>
    <submittedName>
        <fullName evidence="10">ABC transporter permease</fullName>
    </submittedName>
</protein>
<evidence type="ECO:0000259" key="9">
    <source>
        <dbReference type="PROSITE" id="PS51012"/>
    </source>
</evidence>
<comment type="similarity">
    <text evidence="2">Belongs to the ABC-2 integral membrane protein family.</text>
</comment>
<dbReference type="PANTHER" id="PTHR30294">
    <property type="entry name" value="MEMBRANE COMPONENT OF ABC TRANSPORTER YHHJ-RELATED"/>
    <property type="match status" value="1"/>
</dbReference>
<reference evidence="10 11" key="1">
    <citation type="submission" date="2018-06" db="EMBL/GenBank/DDBJ databases">
        <title>Novel Chryseobacterium species.</title>
        <authorList>
            <person name="Newman J."/>
            <person name="Hugo C."/>
            <person name="Oosthuizen L."/>
            <person name="Charimba G."/>
        </authorList>
    </citation>
    <scope>NUCLEOTIDE SEQUENCE [LARGE SCALE GENOMIC DNA]</scope>
    <source>
        <strain evidence="10 11">7_F195</strain>
    </source>
</reference>
<dbReference type="PANTHER" id="PTHR30294:SF38">
    <property type="entry name" value="TRANSPORT PERMEASE PROTEIN"/>
    <property type="match status" value="1"/>
</dbReference>
<evidence type="ECO:0000256" key="2">
    <source>
        <dbReference type="ARBA" id="ARBA00007783"/>
    </source>
</evidence>
<dbReference type="PROSITE" id="PS51012">
    <property type="entry name" value="ABC_TM2"/>
    <property type="match status" value="1"/>
</dbReference>
<keyword evidence="7 8" id="KW-0472">Membrane</keyword>
<evidence type="ECO:0000313" key="10">
    <source>
        <dbReference type="EMBL" id="REC48325.1"/>
    </source>
</evidence>
<feature type="transmembrane region" description="Helical" evidence="8">
    <location>
        <begin position="21"/>
        <end position="41"/>
    </location>
</feature>
<keyword evidence="6 8" id="KW-1133">Transmembrane helix</keyword>
<proteinExistence type="inferred from homology"/>
<evidence type="ECO:0000256" key="8">
    <source>
        <dbReference type="SAM" id="Phobius"/>
    </source>
</evidence>
<feature type="transmembrane region" description="Helical" evidence="8">
    <location>
        <begin position="224"/>
        <end position="244"/>
    </location>
</feature>
<keyword evidence="5 8" id="KW-0812">Transmembrane</keyword>
<evidence type="ECO:0000256" key="7">
    <source>
        <dbReference type="ARBA" id="ARBA00023136"/>
    </source>
</evidence>
<evidence type="ECO:0000256" key="6">
    <source>
        <dbReference type="ARBA" id="ARBA00022989"/>
    </source>
</evidence>
<evidence type="ECO:0000313" key="11">
    <source>
        <dbReference type="Proteomes" id="UP000256257"/>
    </source>
</evidence>
<keyword evidence="11" id="KW-1185">Reference proteome</keyword>
<comment type="caution">
    <text evidence="10">The sequence shown here is derived from an EMBL/GenBank/DDBJ whole genome shotgun (WGS) entry which is preliminary data.</text>
</comment>
<dbReference type="InterPro" id="IPR047817">
    <property type="entry name" value="ABC2_TM_bact-type"/>
</dbReference>
<accession>A0A3D9B3W4</accession>
<dbReference type="Pfam" id="PF12698">
    <property type="entry name" value="ABC2_membrane_3"/>
    <property type="match status" value="1"/>
</dbReference>
<dbReference type="Proteomes" id="UP000256257">
    <property type="component" value="Unassembled WGS sequence"/>
</dbReference>
<dbReference type="GO" id="GO:0140359">
    <property type="term" value="F:ABC-type transporter activity"/>
    <property type="evidence" value="ECO:0007669"/>
    <property type="project" value="InterPro"/>
</dbReference>
<dbReference type="AlphaFoldDB" id="A0A3D9B3W4"/>
<dbReference type="RefSeq" id="WP_115927828.1">
    <property type="nucleotide sequence ID" value="NZ_QNVV01000005.1"/>
</dbReference>
<feature type="transmembrane region" description="Helical" evidence="8">
    <location>
        <begin position="306"/>
        <end position="328"/>
    </location>
</feature>
<feature type="transmembrane region" description="Helical" evidence="8">
    <location>
        <begin position="398"/>
        <end position="415"/>
    </location>
</feature>
<dbReference type="EMBL" id="QNVV01000005">
    <property type="protein sequence ID" value="REC48325.1"/>
    <property type="molecule type" value="Genomic_DNA"/>
</dbReference>
<comment type="subcellular location">
    <subcellularLocation>
        <location evidence="1">Cell membrane</location>
        <topology evidence="1">Multi-pass membrane protein</topology>
    </subcellularLocation>
</comment>
<gene>
    <name evidence="10" type="ORF">DRF67_08310</name>
</gene>
<feature type="transmembrane region" description="Helical" evidence="8">
    <location>
        <begin position="340"/>
        <end position="360"/>
    </location>
</feature>
<evidence type="ECO:0000256" key="1">
    <source>
        <dbReference type="ARBA" id="ARBA00004651"/>
    </source>
</evidence>
<organism evidence="10 11">
    <name type="scientific">Chryseobacterium pennipullorum</name>
    <dbReference type="NCBI Taxonomy" id="2258963"/>
    <lineage>
        <taxon>Bacteria</taxon>
        <taxon>Pseudomonadati</taxon>
        <taxon>Bacteroidota</taxon>
        <taxon>Flavobacteriia</taxon>
        <taxon>Flavobacteriales</taxon>
        <taxon>Weeksellaceae</taxon>
        <taxon>Chryseobacterium group</taxon>
        <taxon>Chryseobacterium</taxon>
    </lineage>
</organism>
<feature type="domain" description="ABC transmembrane type-2" evidence="9">
    <location>
        <begin position="188"/>
        <end position="419"/>
    </location>
</feature>
<dbReference type="InterPro" id="IPR051449">
    <property type="entry name" value="ABC-2_transporter_component"/>
</dbReference>
<dbReference type="GO" id="GO:0005886">
    <property type="term" value="C:plasma membrane"/>
    <property type="evidence" value="ECO:0007669"/>
    <property type="project" value="UniProtKB-SubCell"/>
</dbReference>
<keyword evidence="4" id="KW-1003">Cell membrane</keyword>